<feature type="compositionally biased region" description="Polar residues" evidence="1">
    <location>
        <begin position="10"/>
        <end position="26"/>
    </location>
</feature>
<feature type="compositionally biased region" description="Low complexity" evidence="1">
    <location>
        <begin position="27"/>
        <end position="49"/>
    </location>
</feature>
<feature type="compositionally biased region" description="Polar residues" evidence="1">
    <location>
        <begin position="57"/>
        <end position="67"/>
    </location>
</feature>
<dbReference type="EMBL" id="BSRI01000002">
    <property type="protein sequence ID" value="GLV58821.1"/>
    <property type="molecule type" value="Genomic_DNA"/>
</dbReference>
<proteinExistence type="predicted"/>
<reference evidence="3 4" key="1">
    <citation type="submission" date="2023-02" db="EMBL/GenBank/DDBJ databases">
        <title>Dictyobacter halimunensis sp. nov., a new member of the class Ktedonobacteria from forest soil in a geothermal area.</title>
        <authorList>
            <person name="Rachmania M.K."/>
            <person name="Ningsih F."/>
            <person name="Sakai Y."/>
            <person name="Yabe S."/>
            <person name="Yokota A."/>
            <person name="Sjamsuridzal W."/>
        </authorList>
    </citation>
    <scope>NUCLEOTIDE SEQUENCE [LARGE SCALE GENOMIC DNA]</scope>
    <source>
        <strain evidence="3 4">S3.2.2.5</strain>
    </source>
</reference>
<protein>
    <recommendedName>
        <fullName evidence="5">3-keto-disaccharide hydrolase domain-containing protein</fullName>
    </recommendedName>
</protein>
<evidence type="ECO:0000256" key="2">
    <source>
        <dbReference type="SAM" id="Phobius"/>
    </source>
</evidence>
<sequence>MQVGEPGTAQPFTQTHSQPRASNATGQSPAYSQPWQPSSPPASWNAASQPLPPSPMPTWNATSQPLQFSPAPNWKLNQPLQSSPVAGTLRRSSMVNQRNRSGRKRKQTFIWVGVSICVLLLVTLAGYVFVQNYNQATVTQPALIYPTPVPTLPALKVTDPQTLYQQAIVRKPLLTDKLAAQDSYDWEPVNTNASGKCTFTGQALHATSVQGNQAVLCLEQALQFDNIAFQAQVTIRQGDTAGLVIRSNKTGEQLYLFGITTTGRYLLASAQKKTGEQTKVIAGGLSPAIQQGLNQPNQLTIIARQQTLYLYVNGQYLTKVNDATASKGQVGFFSGDSQHNVPEAAFNQSHVWGI</sequence>
<dbReference type="Gene3D" id="2.60.120.560">
    <property type="entry name" value="Exo-inulinase, domain 1"/>
    <property type="match status" value="1"/>
</dbReference>
<comment type="caution">
    <text evidence="3">The sequence shown here is derived from an EMBL/GenBank/DDBJ whole genome shotgun (WGS) entry which is preliminary data.</text>
</comment>
<evidence type="ECO:0000313" key="4">
    <source>
        <dbReference type="Proteomes" id="UP001344906"/>
    </source>
</evidence>
<accession>A0ABQ6G2G9</accession>
<feature type="compositionally biased region" description="Polar residues" evidence="1">
    <location>
        <begin position="75"/>
        <end position="99"/>
    </location>
</feature>
<dbReference type="Proteomes" id="UP001344906">
    <property type="component" value="Unassembled WGS sequence"/>
</dbReference>
<keyword evidence="2" id="KW-0812">Transmembrane</keyword>
<organism evidence="3 4">
    <name type="scientific">Dictyobacter halimunensis</name>
    <dbReference type="NCBI Taxonomy" id="3026934"/>
    <lineage>
        <taxon>Bacteria</taxon>
        <taxon>Bacillati</taxon>
        <taxon>Chloroflexota</taxon>
        <taxon>Ktedonobacteria</taxon>
        <taxon>Ktedonobacterales</taxon>
        <taxon>Dictyobacteraceae</taxon>
        <taxon>Dictyobacter</taxon>
    </lineage>
</organism>
<evidence type="ECO:0000256" key="1">
    <source>
        <dbReference type="SAM" id="MobiDB-lite"/>
    </source>
</evidence>
<feature type="region of interest" description="Disordered" evidence="1">
    <location>
        <begin position="1"/>
        <end position="100"/>
    </location>
</feature>
<evidence type="ECO:0000313" key="3">
    <source>
        <dbReference type="EMBL" id="GLV58821.1"/>
    </source>
</evidence>
<gene>
    <name evidence="3" type="ORF">KDH_56510</name>
</gene>
<evidence type="ECO:0008006" key="5">
    <source>
        <dbReference type="Google" id="ProtNLM"/>
    </source>
</evidence>
<feature type="transmembrane region" description="Helical" evidence="2">
    <location>
        <begin position="108"/>
        <end position="130"/>
    </location>
</feature>
<name>A0ABQ6G2G9_9CHLR</name>
<keyword evidence="4" id="KW-1185">Reference proteome</keyword>
<keyword evidence="2" id="KW-1133">Transmembrane helix</keyword>
<keyword evidence="2" id="KW-0472">Membrane</keyword>